<organism evidence="1 2">
    <name type="scientific">Natronobacillus azotifigens</name>
    <dbReference type="NCBI Taxonomy" id="472978"/>
    <lineage>
        <taxon>Bacteria</taxon>
        <taxon>Bacillati</taxon>
        <taxon>Bacillota</taxon>
        <taxon>Bacilli</taxon>
        <taxon>Bacillales</taxon>
        <taxon>Bacillaceae</taxon>
        <taxon>Natronobacillus</taxon>
    </lineage>
</organism>
<gene>
    <name evidence="1" type="ORF">OWO01_12030</name>
</gene>
<sequence>MSLDVQTLCYFTTDRNIINNQVVIEEFTHELFLGENELTTSNGKVYPYTQLYDCCYRQLSGTIYFLQLYTISGIITFQTNQNPKSFIDAIFAKKGL</sequence>
<proteinExistence type="predicted"/>
<reference evidence="1" key="1">
    <citation type="submission" date="2022-11" db="EMBL/GenBank/DDBJ databases">
        <title>WGS of Natronobacillus azotifigens 24KS-1, an anaerobic diazotrophic haloalkaliphile from soda-rich habitats.</title>
        <authorList>
            <person name="Sorokin D.Y."/>
            <person name="Merkel A.Y."/>
        </authorList>
    </citation>
    <scope>NUCLEOTIDE SEQUENCE</scope>
    <source>
        <strain evidence="1">24KS-1</strain>
    </source>
</reference>
<name>A0A9J6REZ1_9BACI</name>
<dbReference type="Proteomes" id="UP001084197">
    <property type="component" value="Unassembled WGS sequence"/>
</dbReference>
<evidence type="ECO:0000313" key="2">
    <source>
        <dbReference type="Proteomes" id="UP001084197"/>
    </source>
</evidence>
<dbReference type="AlphaFoldDB" id="A0A9J6REZ1"/>
<comment type="caution">
    <text evidence="1">The sequence shown here is derived from an EMBL/GenBank/DDBJ whole genome shotgun (WGS) entry which is preliminary data.</text>
</comment>
<dbReference type="EMBL" id="JAPRAT010000025">
    <property type="protein sequence ID" value="MCZ0703940.1"/>
    <property type="molecule type" value="Genomic_DNA"/>
</dbReference>
<evidence type="ECO:0000313" key="1">
    <source>
        <dbReference type="EMBL" id="MCZ0703940.1"/>
    </source>
</evidence>
<dbReference type="RefSeq" id="WP_268780705.1">
    <property type="nucleotide sequence ID" value="NZ_JAPRAT010000025.1"/>
</dbReference>
<protein>
    <submittedName>
        <fullName evidence="1">Uncharacterized protein</fullName>
    </submittedName>
</protein>
<accession>A0A9J6REZ1</accession>
<keyword evidence="2" id="KW-1185">Reference proteome</keyword>